<dbReference type="Proteomes" id="UP001163321">
    <property type="component" value="Chromosome 1"/>
</dbReference>
<reference evidence="1 2" key="1">
    <citation type="journal article" date="2022" name="bioRxiv">
        <title>The genome of the oomycete Peronosclerospora sorghi, a cosmopolitan pathogen of maize and sorghum, is inflated with dispersed pseudogenes.</title>
        <authorList>
            <person name="Fletcher K."/>
            <person name="Martin F."/>
            <person name="Isakeit T."/>
            <person name="Cavanaugh K."/>
            <person name="Magill C."/>
            <person name="Michelmore R."/>
        </authorList>
    </citation>
    <scope>NUCLEOTIDE SEQUENCE [LARGE SCALE GENOMIC DNA]</scope>
    <source>
        <strain evidence="1">P6</strain>
    </source>
</reference>
<organism evidence="1 2">
    <name type="scientific">Peronosclerospora sorghi</name>
    <dbReference type="NCBI Taxonomy" id="230839"/>
    <lineage>
        <taxon>Eukaryota</taxon>
        <taxon>Sar</taxon>
        <taxon>Stramenopiles</taxon>
        <taxon>Oomycota</taxon>
        <taxon>Peronosporomycetes</taxon>
        <taxon>Peronosporales</taxon>
        <taxon>Peronosporaceae</taxon>
        <taxon>Peronosclerospora</taxon>
    </lineage>
</organism>
<proteinExistence type="predicted"/>
<sequence>MFQSVQRKKRKKEQRERPAKDSADGQDACDELYQAAQAQLKQEMKVAGMEGWLPTSFGSGRRSKRSRKRKRSLEIEETVNRVDMEEERVAMEEKKEQTGDENTAAYADEAGLIGGDDSQETETRMGDKMRVIYDSEGEVVERLVDQVEVMTARKLETPSGTEIVRNKARTGKKKARYPVPKDVVKFYMQRHLLFEKFEDGIQLDHESWYSVTPQVIAEHIASRLSCDVVVDPFAGCGGNVIQLARTCKQVIAIDIDPEKIRMAKHNAYLYGVAHQIEWIVGNAIDLLPRIKADVVFLSPPWGGIKYKRECFNLQDMRVQGVSGGDLFAMARKVTKNIAYYLPKGTPSNDLAALTADELVECEKIFVNKCLKVVTAYYGNLVAVSSQSEIQEHEAVNGIETIDTT</sequence>
<evidence type="ECO:0000313" key="2">
    <source>
        <dbReference type="Proteomes" id="UP001163321"/>
    </source>
</evidence>
<evidence type="ECO:0000313" key="1">
    <source>
        <dbReference type="EMBL" id="KAI9921626.1"/>
    </source>
</evidence>
<gene>
    <name evidence="1" type="ORF">PsorP6_000771</name>
</gene>
<name>A0ACC0WTP1_9STRA</name>
<protein>
    <submittedName>
        <fullName evidence="1">Uncharacterized protein</fullName>
    </submittedName>
</protein>
<keyword evidence="2" id="KW-1185">Reference proteome</keyword>
<dbReference type="EMBL" id="CM047580">
    <property type="protein sequence ID" value="KAI9921626.1"/>
    <property type="molecule type" value="Genomic_DNA"/>
</dbReference>
<comment type="caution">
    <text evidence="1">The sequence shown here is derived from an EMBL/GenBank/DDBJ whole genome shotgun (WGS) entry which is preliminary data.</text>
</comment>
<accession>A0ACC0WTP1</accession>